<comment type="caution">
    <text evidence="4">The sequence shown here is derived from an EMBL/GenBank/DDBJ whole genome shotgun (WGS) entry which is preliminary data.</text>
</comment>
<dbReference type="AlphaFoldDB" id="A0A916UQ36"/>
<keyword evidence="2" id="KW-0732">Signal</keyword>
<accession>A0A916UQ36</accession>
<dbReference type="Pfam" id="PF13488">
    <property type="entry name" value="Gly-zipper_Omp"/>
    <property type="match status" value="1"/>
</dbReference>
<sequence>MNKMLSSIAALMLVASPAAYAQNNGAGAAAGAATGAVGGAVVGGPVGAAVGGVAGAVIGGIASDQQPRFREYVVQHQVPNYSYRETVKVGTVLPSDGVTYREVPAEYGRGYRYARVNDRTVIIEPSTHKVVQIIE</sequence>
<dbReference type="InterPro" id="IPR039567">
    <property type="entry name" value="Gly-zipper"/>
</dbReference>
<reference evidence="4" key="2">
    <citation type="submission" date="2020-09" db="EMBL/GenBank/DDBJ databases">
        <authorList>
            <person name="Sun Q."/>
            <person name="Zhou Y."/>
        </authorList>
    </citation>
    <scope>NUCLEOTIDE SEQUENCE</scope>
    <source>
        <strain evidence="4">CGMCC 1.12919</strain>
    </source>
</reference>
<proteinExistence type="predicted"/>
<feature type="chain" id="PRO_5037480043" description="Glycine zipper domain-containing protein" evidence="2">
    <location>
        <begin position="22"/>
        <end position="135"/>
    </location>
</feature>
<organism evidence="4 5">
    <name type="scientific">Chelatococcus reniformis</name>
    <dbReference type="NCBI Taxonomy" id="1494448"/>
    <lineage>
        <taxon>Bacteria</taxon>
        <taxon>Pseudomonadati</taxon>
        <taxon>Pseudomonadota</taxon>
        <taxon>Alphaproteobacteria</taxon>
        <taxon>Hyphomicrobiales</taxon>
        <taxon>Chelatococcaceae</taxon>
        <taxon>Chelatococcus</taxon>
    </lineage>
</organism>
<feature type="transmembrane region" description="Helical" evidence="1">
    <location>
        <begin position="37"/>
        <end position="62"/>
    </location>
</feature>
<name>A0A916UQ36_9HYPH</name>
<reference evidence="4" key="1">
    <citation type="journal article" date="2014" name="Int. J. Syst. Evol. Microbiol.">
        <title>Complete genome sequence of Corynebacterium casei LMG S-19264T (=DSM 44701T), isolated from a smear-ripened cheese.</title>
        <authorList>
            <consortium name="US DOE Joint Genome Institute (JGI-PGF)"/>
            <person name="Walter F."/>
            <person name="Albersmeier A."/>
            <person name="Kalinowski J."/>
            <person name="Ruckert C."/>
        </authorList>
    </citation>
    <scope>NUCLEOTIDE SEQUENCE</scope>
    <source>
        <strain evidence="4">CGMCC 1.12919</strain>
    </source>
</reference>
<keyword evidence="1" id="KW-0472">Membrane</keyword>
<keyword evidence="1" id="KW-1133">Transmembrane helix</keyword>
<dbReference type="RefSeq" id="WP_373288297.1">
    <property type="nucleotide sequence ID" value="NZ_BMGG01000008.1"/>
</dbReference>
<evidence type="ECO:0000313" key="4">
    <source>
        <dbReference type="EMBL" id="GGC81691.1"/>
    </source>
</evidence>
<keyword evidence="1" id="KW-0812">Transmembrane</keyword>
<dbReference type="Pfam" id="PF06823">
    <property type="entry name" value="DUF1236"/>
    <property type="match status" value="1"/>
</dbReference>
<evidence type="ECO:0000256" key="2">
    <source>
        <dbReference type="SAM" id="SignalP"/>
    </source>
</evidence>
<dbReference type="Proteomes" id="UP000637002">
    <property type="component" value="Unassembled WGS sequence"/>
</dbReference>
<evidence type="ECO:0000256" key="1">
    <source>
        <dbReference type="SAM" id="Phobius"/>
    </source>
</evidence>
<feature type="signal peptide" evidence="2">
    <location>
        <begin position="1"/>
        <end position="21"/>
    </location>
</feature>
<evidence type="ECO:0000259" key="3">
    <source>
        <dbReference type="Pfam" id="PF13488"/>
    </source>
</evidence>
<keyword evidence="5" id="KW-1185">Reference proteome</keyword>
<feature type="domain" description="Glycine zipper" evidence="3">
    <location>
        <begin position="27"/>
        <end position="65"/>
    </location>
</feature>
<evidence type="ECO:0000313" key="5">
    <source>
        <dbReference type="Proteomes" id="UP000637002"/>
    </source>
</evidence>
<protein>
    <recommendedName>
        <fullName evidence="3">Glycine zipper domain-containing protein</fullName>
    </recommendedName>
</protein>
<dbReference type="InterPro" id="IPR009642">
    <property type="entry name" value="DUF1236"/>
</dbReference>
<gene>
    <name evidence="4" type="ORF">GCM10010994_44570</name>
</gene>
<dbReference type="EMBL" id="BMGG01000008">
    <property type="protein sequence ID" value="GGC81691.1"/>
    <property type="molecule type" value="Genomic_DNA"/>
</dbReference>